<evidence type="ECO:0000313" key="5">
    <source>
        <dbReference type="EMBL" id="KAJ6248071.1"/>
    </source>
</evidence>
<name>A0ABQ8YTY9_9EUKA</name>
<dbReference type="InterPro" id="IPR027417">
    <property type="entry name" value="P-loop_NTPase"/>
</dbReference>
<keyword evidence="3" id="KW-0342">GTP-binding</keyword>
<keyword evidence="2" id="KW-0547">Nucleotide-binding</keyword>
<evidence type="ECO:0000256" key="2">
    <source>
        <dbReference type="ARBA" id="ARBA00022741"/>
    </source>
</evidence>
<dbReference type="InterPro" id="IPR001806">
    <property type="entry name" value="Small_GTPase"/>
</dbReference>
<dbReference type="SMART" id="SM00176">
    <property type="entry name" value="RAN"/>
    <property type="match status" value="1"/>
</dbReference>
<proteinExistence type="inferred from homology"/>
<dbReference type="SMART" id="SM00177">
    <property type="entry name" value="ARF"/>
    <property type="match status" value="1"/>
</dbReference>
<dbReference type="PROSITE" id="PS51420">
    <property type="entry name" value="RHO"/>
    <property type="match status" value="1"/>
</dbReference>
<dbReference type="PROSITE" id="PS51419">
    <property type="entry name" value="RAB"/>
    <property type="match status" value="1"/>
</dbReference>
<dbReference type="SMART" id="SM00174">
    <property type="entry name" value="RHO"/>
    <property type="match status" value="1"/>
</dbReference>
<evidence type="ECO:0000256" key="1">
    <source>
        <dbReference type="ARBA" id="ARBA00006270"/>
    </source>
</evidence>
<protein>
    <submittedName>
        <fullName evidence="5">Ras-related protein rabd1</fullName>
    </submittedName>
</protein>
<dbReference type="SUPFAM" id="SSF52540">
    <property type="entry name" value="P-loop containing nucleoside triphosphate hydrolases"/>
    <property type="match status" value="1"/>
</dbReference>
<dbReference type="EMBL" id="JAOAOG010000119">
    <property type="protein sequence ID" value="KAJ6248071.1"/>
    <property type="molecule type" value="Genomic_DNA"/>
</dbReference>
<accession>A0ABQ8YTY9</accession>
<evidence type="ECO:0000313" key="6">
    <source>
        <dbReference type="Proteomes" id="UP001150062"/>
    </source>
</evidence>
<keyword evidence="6" id="KW-1185">Reference proteome</keyword>
<dbReference type="PROSITE" id="PS51421">
    <property type="entry name" value="RAS"/>
    <property type="match status" value="1"/>
</dbReference>
<sequence length="203" mass="23138">MDFNTDYDYLFKILLLGDSSVGKSSIMLRYTDNSFVSGYIATIGVDFKIRTINIDNKKVKLQIWDTAGQEKFRTIVRSYYRGTKGIILVYDITNVETFNNIKSWVKEIDTYGENVENLLLVGNKNDLESKRQVTTKMGQKLAEELGVAFFETSAKNDTNIEPAFFGLAKKIKETEIQTDIPNRDNIIKPTRGSEIKREESGCC</sequence>
<comment type="caution">
    <text evidence="5">The sequence shown here is derived from an EMBL/GenBank/DDBJ whole genome shotgun (WGS) entry which is preliminary data.</text>
</comment>
<dbReference type="SMART" id="SM00175">
    <property type="entry name" value="RAB"/>
    <property type="match status" value="1"/>
</dbReference>
<dbReference type="PRINTS" id="PR00449">
    <property type="entry name" value="RASTRNSFRMNG"/>
</dbReference>
<evidence type="ECO:0000256" key="4">
    <source>
        <dbReference type="ARBA" id="ARBA00023288"/>
    </source>
</evidence>
<evidence type="ECO:0000256" key="3">
    <source>
        <dbReference type="ARBA" id="ARBA00023134"/>
    </source>
</evidence>
<dbReference type="Gene3D" id="3.40.50.300">
    <property type="entry name" value="P-loop containing nucleotide triphosphate hydrolases"/>
    <property type="match status" value="1"/>
</dbReference>
<dbReference type="NCBIfam" id="TIGR00231">
    <property type="entry name" value="small_GTP"/>
    <property type="match status" value="1"/>
</dbReference>
<dbReference type="InterPro" id="IPR050305">
    <property type="entry name" value="Small_GTPase_Rab"/>
</dbReference>
<organism evidence="5 6">
    <name type="scientific">Anaeramoeba flamelloides</name>
    <dbReference type="NCBI Taxonomy" id="1746091"/>
    <lineage>
        <taxon>Eukaryota</taxon>
        <taxon>Metamonada</taxon>
        <taxon>Anaeramoebidae</taxon>
        <taxon>Anaeramoeba</taxon>
    </lineage>
</organism>
<dbReference type="PANTHER" id="PTHR47980">
    <property type="entry name" value="LD44762P"/>
    <property type="match status" value="1"/>
</dbReference>
<dbReference type="InterPro" id="IPR005225">
    <property type="entry name" value="Small_GTP-bd"/>
</dbReference>
<gene>
    <name evidence="5" type="ORF">M0813_18174</name>
</gene>
<dbReference type="Pfam" id="PF00071">
    <property type="entry name" value="Ras"/>
    <property type="match status" value="1"/>
</dbReference>
<keyword evidence="4" id="KW-0449">Lipoprotein</keyword>
<comment type="similarity">
    <text evidence="1">Belongs to the small GTPase superfamily. Rab family.</text>
</comment>
<dbReference type="Proteomes" id="UP001150062">
    <property type="component" value="Unassembled WGS sequence"/>
</dbReference>
<dbReference type="SMART" id="SM00173">
    <property type="entry name" value="RAS"/>
    <property type="match status" value="1"/>
</dbReference>
<reference evidence="5" key="1">
    <citation type="submission" date="2022-08" db="EMBL/GenBank/DDBJ databases">
        <title>Novel sulfate-reducing endosymbionts in the free-living metamonad Anaeramoeba.</title>
        <authorList>
            <person name="Jerlstrom-Hultqvist J."/>
            <person name="Cepicka I."/>
            <person name="Gallot-Lavallee L."/>
            <person name="Salas-Leiva D."/>
            <person name="Curtis B.A."/>
            <person name="Zahonova K."/>
            <person name="Pipaliya S."/>
            <person name="Dacks J."/>
            <person name="Roger A.J."/>
        </authorList>
    </citation>
    <scope>NUCLEOTIDE SEQUENCE</scope>
    <source>
        <strain evidence="5">Schooner1</strain>
    </source>
</reference>